<dbReference type="InterPro" id="IPR016454">
    <property type="entry name" value="Cysteine_dSase"/>
</dbReference>
<dbReference type="Gene3D" id="3.40.640.10">
    <property type="entry name" value="Type I PLP-dependent aspartate aminotransferase-like (Major domain)"/>
    <property type="match status" value="1"/>
</dbReference>
<keyword evidence="6" id="KW-0411">Iron-sulfur</keyword>
<keyword evidence="10" id="KW-1185">Reference proteome</keyword>
<dbReference type="PROSITE" id="PS00595">
    <property type="entry name" value="AA_TRANSFER_CLASS_5"/>
    <property type="match status" value="1"/>
</dbReference>
<dbReference type="SUPFAM" id="SSF53383">
    <property type="entry name" value="PLP-dependent transferases"/>
    <property type="match status" value="1"/>
</dbReference>
<keyword evidence="5" id="KW-0408">Iron</keyword>
<evidence type="ECO:0000256" key="4">
    <source>
        <dbReference type="ARBA" id="ARBA00022898"/>
    </source>
</evidence>
<protein>
    <submittedName>
        <fullName evidence="9">Cysteine desulfurase</fullName>
    </submittedName>
</protein>
<evidence type="ECO:0000259" key="8">
    <source>
        <dbReference type="Pfam" id="PF00266"/>
    </source>
</evidence>
<evidence type="ECO:0000256" key="7">
    <source>
        <dbReference type="RuleBase" id="RU004504"/>
    </source>
</evidence>
<sequence>MVVYFDNAATTRPFDEVVESLKEFLLQNYGNPSSLHRLGVSAEKVLKEARHRIAQKVGATPDEIYFTSGGTEANNLALIGVAFANKKRGNKIISSPVEHPSVSSTLDYLKSCGFEIGFLKVDQNGNIDFEELENEVDTGTILVSVMLVNNETGHIFDVKKIAQVVKRKNPNVLVHTDAVQAFMKEKIDVRDLNVDLMSLSGHKIHALKGIGALYIKKGVNIQPIIFGGEQQNKIRPGTENMPGIFSIYKAMEVYEKLQNEQPDKLRMIKQRFIDGLQDFDDVFINSPLDVTSDAILNVSFLGIKSEVLLHTLEGYGVFASSGSACSSRGRTYNRVLYSMKKSMEIAQSSIRFSFSYLNTPEEVDYVLEVLKKSLKFLQEIKRKG</sequence>
<keyword evidence="3" id="KW-0479">Metal-binding</keyword>
<evidence type="ECO:0000256" key="6">
    <source>
        <dbReference type="ARBA" id="ARBA00023014"/>
    </source>
</evidence>
<reference evidence="9" key="1">
    <citation type="submission" date="2022-12" db="EMBL/GenBank/DDBJ databases">
        <authorList>
            <person name="Bing R.G."/>
            <person name="Willard D.J."/>
            <person name="Manesh M.J.H."/>
            <person name="Laemthong T."/>
            <person name="Crosby J.R."/>
            <person name="Kelly R.M."/>
        </authorList>
    </citation>
    <scope>NUCLEOTIDE SEQUENCE</scope>
    <source>
        <strain evidence="9">DSM 8990</strain>
    </source>
</reference>
<proteinExistence type="inferred from homology"/>
<gene>
    <name evidence="9" type="ORF">OTK00_001437</name>
</gene>
<dbReference type="EMBL" id="CP113865">
    <property type="protein sequence ID" value="WAM32980.1"/>
    <property type="molecule type" value="Genomic_DNA"/>
</dbReference>
<comment type="similarity">
    <text evidence="2">Belongs to the class-V pyridoxal-phosphate-dependent aminotransferase family. NifS/IscS subfamily.</text>
</comment>
<organism evidence="9 10">
    <name type="scientific">Caldicellulosiruptor morganii</name>
    <dbReference type="NCBI Taxonomy" id="1387555"/>
    <lineage>
        <taxon>Bacteria</taxon>
        <taxon>Bacillati</taxon>
        <taxon>Bacillota</taxon>
        <taxon>Bacillota incertae sedis</taxon>
        <taxon>Caldicellulosiruptorales</taxon>
        <taxon>Caldicellulosiruptoraceae</taxon>
        <taxon>Caldicellulosiruptor</taxon>
    </lineage>
</organism>
<dbReference type="PANTHER" id="PTHR11601">
    <property type="entry name" value="CYSTEINE DESULFURYLASE FAMILY MEMBER"/>
    <property type="match status" value="1"/>
</dbReference>
<dbReference type="InterPro" id="IPR000192">
    <property type="entry name" value="Aminotrans_V_dom"/>
</dbReference>
<evidence type="ECO:0000256" key="2">
    <source>
        <dbReference type="ARBA" id="ARBA00006490"/>
    </source>
</evidence>
<dbReference type="InterPro" id="IPR015424">
    <property type="entry name" value="PyrdxlP-dep_Trfase"/>
</dbReference>
<dbReference type="InterPro" id="IPR015422">
    <property type="entry name" value="PyrdxlP-dep_Trfase_small"/>
</dbReference>
<comment type="cofactor">
    <cofactor evidence="1 7">
        <name>pyridoxal 5'-phosphate</name>
        <dbReference type="ChEBI" id="CHEBI:597326"/>
    </cofactor>
</comment>
<dbReference type="PANTHER" id="PTHR11601:SF50">
    <property type="entry name" value="CYSTEINE DESULFURASE ISCS 2-RELATED"/>
    <property type="match status" value="1"/>
</dbReference>
<evidence type="ECO:0000313" key="9">
    <source>
        <dbReference type="EMBL" id="WAM32980.1"/>
    </source>
</evidence>
<evidence type="ECO:0000256" key="1">
    <source>
        <dbReference type="ARBA" id="ARBA00001933"/>
    </source>
</evidence>
<evidence type="ECO:0000256" key="5">
    <source>
        <dbReference type="ARBA" id="ARBA00023004"/>
    </source>
</evidence>
<dbReference type="InterPro" id="IPR015421">
    <property type="entry name" value="PyrdxlP-dep_Trfase_major"/>
</dbReference>
<accession>A0ABY7BJI9</accession>
<feature type="domain" description="Aminotransferase class V" evidence="8">
    <location>
        <begin position="3"/>
        <end position="366"/>
    </location>
</feature>
<dbReference type="InterPro" id="IPR020578">
    <property type="entry name" value="Aminotrans_V_PyrdxlP_BS"/>
</dbReference>
<evidence type="ECO:0000313" key="10">
    <source>
        <dbReference type="Proteomes" id="UP001164909"/>
    </source>
</evidence>
<dbReference type="PIRSF" id="PIRSF005572">
    <property type="entry name" value="NifS"/>
    <property type="match status" value="1"/>
</dbReference>
<evidence type="ECO:0000256" key="3">
    <source>
        <dbReference type="ARBA" id="ARBA00022723"/>
    </source>
</evidence>
<dbReference type="Pfam" id="PF00266">
    <property type="entry name" value="Aminotran_5"/>
    <property type="match status" value="1"/>
</dbReference>
<dbReference type="Proteomes" id="UP001164909">
    <property type="component" value="Chromosome"/>
</dbReference>
<dbReference type="Gene3D" id="3.90.1150.10">
    <property type="entry name" value="Aspartate Aminotransferase, domain 1"/>
    <property type="match status" value="1"/>
</dbReference>
<dbReference type="RefSeq" id="WP_045169665.1">
    <property type="nucleotide sequence ID" value="NZ_CP113865.1"/>
</dbReference>
<name>A0ABY7BJI9_9FIRM</name>
<keyword evidence="4" id="KW-0663">Pyridoxal phosphate</keyword>